<dbReference type="Proteomes" id="UP000696294">
    <property type="component" value="Unassembled WGS sequence"/>
</dbReference>
<evidence type="ECO:0000256" key="2">
    <source>
        <dbReference type="SAM" id="MobiDB-lite"/>
    </source>
</evidence>
<dbReference type="InterPro" id="IPR001789">
    <property type="entry name" value="Sig_transdc_resp-reg_receiver"/>
</dbReference>
<keyword evidence="5" id="KW-1185">Reference proteome</keyword>
<feature type="region of interest" description="Disordered" evidence="2">
    <location>
        <begin position="48"/>
        <end position="77"/>
    </location>
</feature>
<evidence type="ECO:0000313" key="4">
    <source>
        <dbReference type="EMBL" id="NJP94767.1"/>
    </source>
</evidence>
<dbReference type="PROSITE" id="PS50110">
    <property type="entry name" value="RESPONSE_REGULATORY"/>
    <property type="match status" value="1"/>
</dbReference>
<reference evidence="4 5" key="1">
    <citation type="submission" date="2020-03" db="EMBL/GenBank/DDBJ databases">
        <title>WGS of actinomycetes isolated from Thailand.</title>
        <authorList>
            <person name="Thawai C."/>
        </authorList>
    </citation>
    <scope>NUCLEOTIDE SEQUENCE [LARGE SCALE GENOMIC DNA]</scope>
    <source>
        <strain evidence="4 5">FMUSA5-5</strain>
    </source>
</reference>
<gene>
    <name evidence="4" type="ORF">HCN51_35930</name>
</gene>
<feature type="modified residue" description="4-aspartylphosphate" evidence="1">
    <location>
        <position position="28"/>
    </location>
</feature>
<comment type="caution">
    <text evidence="4">The sequence shown here is derived from an EMBL/GenBank/DDBJ whole genome shotgun (WGS) entry which is preliminary data.</text>
</comment>
<sequence length="87" mass="9710">MEVVAAVSDGAEAVSVARRLRPDVCLLDITMPKLDRLEVTRVLARPGWTTRGDGHRHHVSPSARHCPPYEDGTDAEGSNCYRVRRWS</sequence>
<evidence type="ECO:0000259" key="3">
    <source>
        <dbReference type="PROSITE" id="PS50110"/>
    </source>
</evidence>
<dbReference type="EMBL" id="JAATEP010000032">
    <property type="protein sequence ID" value="NJP94767.1"/>
    <property type="molecule type" value="Genomic_DNA"/>
</dbReference>
<feature type="domain" description="Response regulatory" evidence="3">
    <location>
        <begin position="1"/>
        <end position="87"/>
    </location>
</feature>
<keyword evidence="1" id="KW-0597">Phosphoprotein</keyword>
<organism evidence="4 5">
    <name type="scientific">Nonomuraea composti</name>
    <dbReference type="NCBI Taxonomy" id="2720023"/>
    <lineage>
        <taxon>Bacteria</taxon>
        <taxon>Bacillati</taxon>
        <taxon>Actinomycetota</taxon>
        <taxon>Actinomycetes</taxon>
        <taxon>Streptosporangiales</taxon>
        <taxon>Streptosporangiaceae</taxon>
        <taxon>Nonomuraea</taxon>
    </lineage>
</organism>
<dbReference type="RefSeq" id="WP_168015878.1">
    <property type="nucleotide sequence ID" value="NZ_JAATEP010000032.1"/>
</dbReference>
<dbReference type="InterPro" id="IPR011006">
    <property type="entry name" value="CheY-like_superfamily"/>
</dbReference>
<evidence type="ECO:0000313" key="5">
    <source>
        <dbReference type="Proteomes" id="UP000696294"/>
    </source>
</evidence>
<protein>
    <submittedName>
        <fullName evidence="4">Response regulator</fullName>
    </submittedName>
</protein>
<dbReference type="SUPFAM" id="SSF52172">
    <property type="entry name" value="CheY-like"/>
    <property type="match status" value="1"/>
</dbReference>
<dbReference type="Pfam" id="PF00072">
    <property type="entry name" value="Response_reg"/>
    <property type="match status" value="1"/>
</dbReference>
<proteinExistence type="predicted"/>
<dbReference type="InterPro" id="IPR013785">
    <property type="entry name" value="Aldolase_TIM"/>
</dbReference>
<accession>A0ABX1BEI9</accession>
<dbReference type="Gene3D" id="3.20.20.70">
    <property type="entry name" value="Aldolase class I"/>
    <property type="match status" value="1"/>
</dbReference>
<name>A0ABX1BEI9_9ACTN</name>
<evidence type="ECO:0000256" key="1">
    <source>
        <dbReference type="PROSITE-ProRule" id="PRU00169"/>
    </source>
</evidence>